<dbReference type="OrthoDB" id="8480941at2"/>
<dbReference type="AlphaFoldDB" id="A0A086PAV8"/>
<sequence>MQKGKIVFTGHFLEYFIMSLGLLLLCVVTLGLALPYYAYWNFKYFFSNMEVELYQAGNPIEHSR</sequence>
<evidence type="ECO:0000313" key="3">
    <source>
        <dbReference type="Proteomes" id="UP000024284"/>
    </source>
</evidence>
<evidence type="ECO:0000313" key="2">
    <source>
        <dbReference type="EMBL" id="KFG90526.1"/>
    </source>
</evidence>
<keyword evidence="3" id="KW-1185">Reference proteome</keyword>
<proteinExistence type="predicted"/>
<reference evidence="2" key="1">
    <citation type="submission" date="2014-08" db="EMBL/GenBank/DDBJ databases">
        <title>Draft genome sequences of Sphingobium herbicidovorans.</title>
        <authorList>
            <person name="Gan H.M."/>
            <person name="Gan H.Y."/>
            <person name="Savka M.A."/>
        </authorList>
    </citation>
    <scope>NUCLEOTIDE SEQUENCE [LARGE SCALE GENOMIC DNA]</scope>
    <source>
        <strain evidence="2">NBRC 16415</strain>
    </source>
</reference>
<evidence type="ECO:0000256" key="1">
    <source>
        <dbReference type="SAM" id="Phobius"/>
    </source>
</evidence>
<keyword evidence="1" id="KW-0472">Membrane</keyword>
<feature type="transmembrane region" description="Helical" evidence="1">
    <location>
        <begin position="12"/>
        <end position="39"/>
    </location>
</feature>
<keyword evidence="1" id="KW-0812">Transmembrane</keyword>
<dbReference type="RefSeq" id="WP_037464716.1">
    <property type="nucleotide sequence ID" value="NZ_BCZD01000004.1"/>
</dbReference>
<dbReference type="PATRIC" id="fig|1219045.3.peg.1768"/>
<dbReference type="EMBL" id="JFZA02000012">
    <property type="protein sequence ID" value="KFG90526.1"/>
    <property type="molecule type" value="Genomic_DNA"/>
</dbReference>
<name>A0A086PAV8_SPHHM</name>
<organism evidence="2 3">
    <name type="scientific">Sphingobium herbicidovorans (strain ATCC 700291 / DSM 11019 / CCUG 56400 / KCTC 2939 / LMG 18315 / NBRC 16415 / MH)</name>
    <name type="common">Sphingomonas herbicidovorans</name>
    <dbReference type="NCBI Taxonomy" id="1219045"/>
    <lineage>
        <taxon>Bacteria</taxon>
        <taxon>Pseudomonadati</taxon>
        <taxon>Pseudomonadota</taxon>
        <taxon>Alphaproteobacteria</taxon>
        <taxon>Sphingomonadales</taxon>
        <taxon>Sphingomonadaceae</taxon>
        <taxon>Sphingobium</taxon>
    </lineage>
</organism>
<protein>
    <submittedName>
        <fullName evidence="2">Membrane protein</fullName>
    </submittedName>
</protein>
<gene>
    <name evidence="2" type="ORF">BV98_001730</name>
</gene>
<dbReference type="STRING" id="76947.GCA_002080435_01257"/>
<accession>A0A086PAV8</accession>
<keyword evidence="1" id="KW-1133">Transmembrane helix</keyword>
<dbReference type="Proteomes" id="UP000024284">
    <property type="component" value="Unassembled WGS sequence"/>
</dbReference>
<comment type="caution">
    <text evidence="2">The sequence shown here is derived from an EMBL/GenBank/DDBJ whole genome shotgun (WGS) entry which is preliminary data.</text>
</comment>